<dbReference type="Gene3D" id="3.60.40.10">
    <property type="entry name" value="PPM-type phosphatase domain"/>
    <property type="match status" value="1"/>
</dbReference>
<dbReference type="EMBL" id="BAAAPO010000026">
    <property type="protein sequence ID" value="GAA1793185.1"/>
    <property type="molecule type" value="Genomic_DNA"/>
</dbReference>
<reference evidence="4" key="1">
    <citation type="journal article" date="2019" name="Int. J. Syst. Evol. Microbiol.">
        <title>The Global Catalogue of Microorganisms (GCM) 10K type strain sequencing project: providing services to taxonomists for standard genome sequencing and annotation.</title>
        <authorList>
            <consortium name="The Broad Institute Genomics Platform"/>
            <consortium name="The Broad Institute Genome Sequencing Center for Infectious Disease"/>
            <person name="Wu L."/>
            <person name="Ma J."/>
        </authorList>
    </citation>
    <scope>NUCLEOTIDE SEQUENCE [LARGE SCALE GENOMIC DNA]</scope>
    <source>
        <strain evidence="4">JCM 15592</strain>
    </source>
</reference>
<dbReference type="InterPro" id="IPR036457">
    <property type="entry name" value="PPM-type-like_dom_sf"/>
</dbReference>
<feature type="region of interest" description="Disordered" evidence="1">
    <location>
        <begin position="43"/>
        <end position="89"/>
    </location>
</feature>
<dbReference type="SMART" id="SM00332">
    <property type="entry name" value="PP2Cc"/>
    <property type="match status" value="1"/>
</dbReference>
<gene>
    <name evidence="3" type="ORF">GCM10009811_17460</name>
</gene>
<dbReference type="InterPro" id="IPR001932">
    <property type="entry name" value="PPM-type_phosphatase-like_dom"/>
</dbReference>
<organism evidence="3 4">
    <name type="scientific">Nostocoides veronense</name>
    <dbReference type="NCBI Taxonomy" id="330836"/>
    <lineage>
        <taxon>Bacteria</taxon>
        <taxon>Bacillati</taxon>
        <taxon>Actinomycetota</taxon>
        <taxon>Actinomycetes</taxon>
        <taxon>Micrococcales</taxon>
        <taxon>Intrasporangiaceae</taxon>
        <taxon>Nostocoides</taxon>
    </lineage>
</organism>
<sequence>MSSPAETLTCAACGAANPAGSAFCEACGADLVSGAAPGAGGMPPAPAAAGGMPTAAPASGPPPALVPPAPMPVPPAPGMPGAPAPTATSTPIPARAVPPAAAAQGEESPLDIGWTGVVPGRANAYDATPVLVPCGTCGAGHYEDGYCDQCGAKQPNPRDHLEETPSAWVAGVSDIGRRHERNEDALALAARSEPLSFAALVVCDGVSNTTDSEVASLAAARAARQVLEQPVSAGMGVAEAARAAAYRRLGEAVAAANQAVIGTTKSGDPASPSCTFTGAIVDGRTAHVGNVGDSRIYWLPDGSQGARQLSTDDSVAAERIATGVERKVAETGPMAHSITRWLGVDAPDDLTPHTASVDLDAPGWLMLCSDGLWNYCSEASELQAKIGEFMSGGMPPEPLALGRALVGFANNAGGADNITVALLRVGGDTRTSAATPVAGTTTAAVAPAEVAGDAPTASPGQQSADSVGDLAGSSTTEGENDGAIHG</sequence>
<feature type="compositionally biased region" description="Low complexity" evidence="1">
    <location>
        <begin position="47"/>
        <end position="58"/>
    </location>
</feature>
<dbReference type="PROSITE" id="PS51746">
    <property type="entry name" value="PPM_2"/>
    <property type="match status" value="1"/>
</dbReference>
<dbReference type="CDD" id="cd00143">
    <property type="entry name" value="PP2Cc"/>
    <property type="match status" value="1"/>
</dbReference>
<evidence type="ECO:0000313" key="4">
    <source>
        <dbReference type="Proteomes" id="UP001499938"/>
    </source>
</evidence>
<evidence type="ECO:0000313" key="3">
    <source>
        <dbReference type="EMBL" id="GAA1793185.1"/>
    </source>
</evidence>
<dbReference type="SUPFAM" id="SSF81606">
    <property type="entry name" value="PP2C-like"/>
    <property type="match status" value="1"/>
</dbReference>
<dbReference type="SMART" id="SM00331">
    <property type="entry name" value="PP2C_SIG"/>
    <property type="match status" value="1"/>
</dbReference>
<keyword evidence="4" id="KW-1185">Reference proteome</keyword>
<feature type="domain" description="PPM-type phosphatase" evidence="2">
    <location>
        <begin position="169"/>
        <end position="425"/>
    </location>
</feature>
<feature type="region of interest" description="Disordered" evidence="1">
    <location>
        <begin position="451"/>
        <end position="486"/>
    </location>
</feature>
<comment type="caution">
    <text evidence="3">The sequence shown here is derived from an EMBL/GenBank/DDBJ whole genome shotgun (WGS) entry which is preliminary data.</text>
</comment>
<evidence type="ECO:0000256" key="1">
    <source>
        <dbReference type="SAM" id="MobiDB-lite"/>
    </source>
</evidence>
<dbReference type="RefSeq" id="WP_344083679.1">
    <property type="nucleotide sequence ID" value="NZ_BAAAPO010000026.1"/>
</dbReference>
<feature type="compositionally biased region" description="Pro residues" evidence="1">
    <location>
        <begin position="59"/>
        <end position="83"/>
    </location>
</feature>
<accession>A0ABP4XV42</accession>
<protein>
    <recommendedName>
        <fullName evidence="2">PPM-type phosphatase domain-containing protein</fullName>
    </recommendedName>
</protein>
<name>A0ABP4XV42_9MICO</name>
<dbReference type="Pfam" id="PF13672">
    <property type="entry name" value="PP2C_2"/>
    <property type="match status" value="1"/>
</dbReference>
<evidence type="ECO:0000259" key="2">
    <source>
        <dbReference type="PROSITE" id="PS51746"/>
    </source>
</evidence>
<proteinExistence type="predicted"/>
<dbReference type="Proteomes" id="UP001499938">
    <property type="component" value="Unassembled WGS sequence"/>
</dbReference>